<dbReference type="EMBL" id="ML170208">
    <property type="protein sequence ID" value="TDL18386.1"/>
    <property type="molecule type" value="Genomic_DNA"/>
</dbReference>
<dbReference type="VEuPathDB" id="FungiDB:BD410DRAFT_499402"/>
<organism evidence="1 2">
    <name type="scientific">Rickenella mellea</name>
    <dbReference type="NCBI Taxonomy" id="50990"/>
    <lineage>
        <taxon>Eukaryota</taxon>
        <taxon>Fungi</taxon>
        <taxon>Dikarya</taxon>
        <taxon>Basidiomycota</taxon>
        <taxon>Agaricomycotina</taxon>
        <taxon>Agaricomycetes</taxon>
        <taxon>Hymenochaetales</taxon>
        <taxon>Rickenellaceae</taxon>
        <taxon>Rickenella</taxon>
    </lineage>
</organism>
<dbReference type="Proteomes" id="UP000294933">
    <property type="component" value="Unassembled WGS sequence"/>
</dbReference>
<dbReference type="AlphaFoldDB" id="A0A4Y7PTK6"/>
<evidence type="ECO:0000313" key="1">
    <source>
        <dbReference type="EMBL" id="TDL18386.1"/>
    </source>
</evidence>
<sequence>MAERLGMIGFAFASISATMSDGWTIWVKFAFAYPSNFRAASRSYPAAVCTLQSVCFPSSVSFSCVPFRNHVMTRRTCSTMQLKHYCMFVHGQTGRAGFTRHAMGDKTKKSSSIYRLKSRDVSLRGGTSVLLVKMYRSPHDDTIIKVAVQNFLVAEISRLVFVVACRHEIVAVVSKPESDGLSPWRALTSVSYANHE</sequence>
<keyword evidence="2" id="KW-1185">Reference proteome</keyword>
<accession>A0A4Y7PTK6</accession>
<protein>
    <submittedName>
        <fullName evidence="1">Uncharacterized protein</fullName>
    </submittedName>
</protein>
<reference evidence="1 2" key="1">
    <citation type="submission" date="2018-06" db="EMBL/GenBank/DDBJ databases">
        <title>A transcriptomic atlas of mushroom development highlights an independent origin of complex multicellularity.</title>
        <authorList>
            <consortium name="DOE Joint Genome Institute"/>
            <person name="Krizsan K."/>
            <person name="Almasi E."/>
            <person name="Merenyi Z."/>
            <person name="Sahu N."/>
            <person name="Viragh M."/>
            <person name="Koszo T."/>
            <person name="Mondo S."/>
            <person name="Kiss B."/>
            <person name="Balint B."/>
            <person name="Kues U."/>
            <person name="Barry K."/>
            <person name="Hegedus J.C."/>
            <person name="Henrissat B."/>
            <person name="Johnson J."/>
            <person name="Lipzen A."/>
            <person name="Ohm R."/>
            <person name="Nagy I."/>
            <person name="Pangilinan J."/>
            <person name="Yan J."/>
            <person name="Xiong Y."/>
            <person name="Grigoriev I.V."/>
            <person name="Hibbett D.S."/>
            <person name="Nagy L.G."/>
        </authorList>
    </citation>
    <scope>NUCLEOTIDE SEQUENCE [LARGE SCALE GENOMIC DNA]</scope>
    <source>
        <strain evidence="1 2">SZMC22713</strain>
    </source>
</reference>
<name>A0A4Y7PTK6_9AGAM</name>
<evidence type="ECO:0000313" key="2">
    <source>
        <dbReference type="Proteomes" id="UP000294933"/>
    </source>
</evidence>
<gene>
    <name evidence="1" type="ORF">BD410DRAFT_499402</name>
</gene>
<proteinExistence type="predicted"/>